<dbReference type="Proteomes" id="UP000821845">
    <property type="component" value="Chromosome 2"/>
</dbReference>
<protein>
    <submittedName>
        <fullName evidence="1">Uncharacterized protein</fullName>
    </submittedName>
</protein>
<evidence type="ECO:0000313" key="1">
    <source>
        <dbReference type="EMBL" id="KAH6938159.1"/>
    </source>
</evidence>
<evidence type="ECO:0000313" key="2">
    <source>
        <dbReference type="Proteomes" id="UP000821845"/>
    </source>
</evidence>
<reference evidence="1" key="1">
    <citation type="submission" date="2020-05" db="EMBL/GenBank/DDBJ databases">
        <title>Large-scale comparative analyses of tick genomes elucidate their genetic diversity and vector capacities.</title>
        <authorList>
            <person name="Jia N."/>
            <person name="Wang J."/>
            <person name="Shi W."/>
            <person name="Du L."/>
            <person name="Sun Y."/>
            <person name="Zhan W."/>
            <person name="Jiang J."/>
            <person name="Wang Q."/>
            <person name="Zhang B."/>
            <person name="Ji P."/>
            <person name="Sakyi L.B."/>
            <person name="Cui X."/>
            <person name="Yuan T."/>
            <person name="Jiang B."/>
            <person name="Yang W."/>
            <person name="Lam T.T.-Y."/>
            <person name="Chang Q."/>
            <person name="Ding S."/>
            <person name="Wang X."/>
            <person name="Zhu J."/>
            <person name="Ruan X."/>
            <person name="Zhao L."/>
            <person name="Wei J."/>
            <person name="Que T."/>
            <person name="Du C."/>
            <person name="Cheng J."/>
            <person name="Dai P."/>
            <person name="Han X."/>
            <person name="Huang E."/>
            <person name="Gao Y."/>
            <person name="Liu J."/>
            <person name="Shao H."/>
            <person name="Ye R."/>
            <person name="Li L."/>
            <person name="Wei W."/>
            <person name="Wang X."/>
            <person name="Wang C."/>
            <person name="Yang T."/>
            <person name="Huo Q."/>
            <person name="Li W."/>
            <person name="Guo W."/>
            <person name="Chen H."/>
            <person name="Zhou L."/>
            <person name="Ni X."/>
            <person name="Tian J."/>
            <person name="Zhou Y."/>
            <person name="Sheng Y."/>
            <person name="Liu T."/>
            <person name="Pan Y."/>
            <person name="Xia L."/>
            <person name="Li J."/>
            <person name="Zhao F."/>
            <person name="Cao W."/>
        </authorList>
    </citation>
    <scope>NUCLEOTIDE SEQUENCE</scope>
    <source>
        <strain evidence="1">Hyas-2018</strain>
    </source>
</reference>
<comment type="caution">
    <text evidence="1">The sequence shown here is derived from an EMBL/GenBank/DDBJ whole genome shotgun (WGS) entry which is preliminary data.</text>
</comment>
<dbReference type="EMBL" id="CM023482">
    <property type="protein sequence ID" value="KAH6938159.1"/>
    <property type="molecule type" value="Genomic_DNA"/>
</dbReference>
<organism evidence="1 2">
    <name type="scientific">Hyalomma asiaticum</name>
    <name type="common">Tick</name>
    <dbReference type="NCBI Taxonomy" id="266040"/>
    <lineage>
        <taxon>Eukaryota</taxon>
        <taxon>Metazoa</taxon>
        <taxon>Ecdysozoa</taxon>
        <taxon>Arthropoda</taxon>
        <taxon>Chelicerata</taxon>
        <taxon>Arachnida</taxon>
        <taxon>Acari</taxon>
        <taxon>Parasitiformes</taxon>
        <taxon>Ixodida</taxon>
        <taxon>Ixodoidea</taxon>
        <taxon>Ixodidae</taxon>
        <taxon>Hyalomminae</taxon>
        <taxon>Hyalomma</taxon>
    </lineage>
</organism>
<name>A0ACB7SW69_HYAAI</name>
<sequence>MQAVVRLEPGLFFGVQYSTRRAFRVSVVDGKGQLVARASVCTDQVTVAEEIAIALALVYSDSRSAVLAFSGGLVSQQAARLLRSGRRQARYGPGIDGVNPNASAHTLARECTNRAGGGEASGGNIDLRKDPLTTFHEITSSYKLSSTEPMEGVTFRLLQTNTYLCPRTYRRIAPDFPEECARRGLESCSLTHMLWQCPANPRQLQDMSAVIVPKRSWRRKRKSKLSSTFGSATSGHSQLPSGTETMSARLLALVAIPQKSNEDERKRATGGGGDSMQVAAVQFHLNADVSPTAQTLPNGKRKSELMSPSISHFKGNNCKISSSKPAFIGDEAIVCNKPEATPLTHSDVEDIASHPREVLRENGPCQEVHLLEVLSISQAQMIINFTPNGEGDALDECAAVSLTPRSNEGGFQHSLAGGDGGRRAGAIYSGSASNASAVDEGRDKQEKCRLKHSWSQVDWLPRYHSRALQALQQSCEADVQKKPCYSARLAEIEPTLKKREKRIVELDDGIISVLGTRARVTLILRDEQLKAAAALSARKAPDARKNEQQPCGRNMARESSLSPWSRLPRRERAPPRRPRVKKLWLLFCEKTAPLRPLMRRETQAPLSKGEKPRVLASEPKTGPSSPRRKAEVKPHTLPSEQVALLGPTMCGGAPSTLRKAKEKQRARCLAPKALRLSSIPLRTMSLRRRARKNSSGQPFEHTAELGLPMPGPKVEQKRRARALGRKTDLLSPLRRRAPSPRRNTEGSSRVLPVRQAAWLTPRNTLIKTITSAQVRGAPCAPPEDQRHRGVVRQNFNEKLPPAKSKAEEQMKRL</sequence>
<keyword evidence="2" id="KW-1185">Reference proteome</keyword>
<proteinExistence type="predicted"/>
<accession>A0ACB7SW69</accession>
<gene>
    <name evidence="1" type="ORF">HPB50_007322</name>
</gene>